<dbReference type="GO" id="GO:0003676">
    <property type="term" value="F:nucleic acid binding"/>
    <property type="evidence" value="ECO:0007669"/>
    <property type="project" value="InterPro"/>
</dbReference>
<dbReference type="Pfam" id="PF02021">
    <property type="entry name" value="UPF0102"/>
    <property type="match status" value="1"/>
</dbReference>
<dbReference type="HAMAP" id="MF_00048">
    <property type="entry name" value="UPF0102"/>
    <property type="match status" value="1"/>
</dbReference>
<dbReference type="PANTHER" id="PTHR34039">
    <property type="entry name" value="UPF0102 PROTEIN YRAN"/>
    <property type="match status" value="1"/>
</dbReference>
<dbReference type="SUPFAM" id="SSF52980">
    <property type="entry name" value="Restriction endonuclease-like"/>
    <property type="match status" value="1"/>
</dbReference>
<dbReference type="EMBL" id="JACNLK010000033">
    <property type="protein sequence ID" value="MBC8208283.1"/>
    <property type="molecule type" value="Genomic_DNA"/>
</dbReference>
<dbReference type="InterPro" id="IPR011856">
    <property type="entry name" value="tRNA_endonuc-like_dom_sf"/>
</dbReference>
<evidence type="ECO:0000256" key="2">
    <source>
        <dbReference type="HAMAP-Rule" id="MF_00048"/>
    </source>
</evidence>
<dbReference type="CDD" id="cd20736">
    <property type="entry name" value="PoNe_Nuclease"/>
    <property type="match status" value="1"/>
</dbReference>
<accession>A0A8J6TA47</accession>
<proteinExistence type="inferred from homology"/>
<dbReference type="Gene3D" id="3.40.1350.10">
    <property type="match status" value="1"/>
</dbReference>
<evidence type="ECO:0000313" key="4">
    <source>
        <dbReference type="Proteomes" id="UP000599024"/>
    </source>
</evidence>
<reference evidence="3 4" key="1">
    <citation type="submission" date="2020-08" db="EMBL/GenBank/DDBJ databases">
        <title>Bridging the membrane lipid divide: bacteria of the FCB group superphylum have the potential to synthesize archaeal ether lipids.</title>
        <authorList>
            <person name="Villanueva L."/>
            <person name="Von Meijenfeldt F.A.B."/>
            <person name="Westbye A.B."/>
            <person name="Yadav S."/>
            <person name="Hopmans E.C."/>
            <person name="Dutilh B.E."/>
            <person name="Sinninghe Damste J.S."/>
        </authorList>
    </citation>
    <scope>NUCLEOTIDE SEQUENCE [LARGE SCALE GENOMIC DNA]</scope>
    <source>
        <strain evidence="3">NIOZ-UU81</strain>
    </source>
</reference>
<protein>
    <recommendedName>
        <fullName evidence="2">UPF0102 protein H8E79_03825</fullName>
    </recommendedName>
</protein>
<sequence length="123" mass="13934">MSKQRLALGQQGENLASAHLQQLGMSIVERNYRQKTGEIDIIAKDRETLVFVEVKTRKTRSFGSPAEAVTIKKQQQISRTAMLYLSRNQLLDSPVRFDVVSILMTNHSKPCIELIQNAFETAE</sequence>
<comment type="caution">
    <text evidence="3">The sequence shown here is derived from an EMBL/GenBank/DDBJ whole genome shotgun (WGS) entry which is preliminary data.</text>
</comment>
<dbReference type="NCBIfam" id="NF009150">
    <property type="entry name" value="PRK12497.1-3"/>
    <property type="match status" value="1"/>
</dbReference>
<organism evidence="3 4">
    <name type="scientific">Candidatus Desulfatifera sulfidica</name>
    <dbReference type="NCBI Taxonomy" id="2841691"/>
    <lineage>
        <taxon>Bacteria</taxon>
        <taxon>Pseudomonadati</taxon>
        <taxon>Thermodesulfobacteriota</taxon>
        <taxon>Desulfobulbia</taxon>
        <taxon>Desulfobulbales</taxon>
        <taxon>Desulfobulbaceae</taxon>
        <taxon>Candidatus Desulfatifera</taxon>
    </lineage>
</organism>
<comment type="similarity">
    <text evidence="1 2">Belongs to the UPF0102 family.</text>
</comment>
<dbReference type="NCBIfam" id="NF009154">
    <property type="entry name" value="PRK12497.3-3"/>
    <property type="match status" value="1"/>
</dbReference>
<name>A0A8J6TA47_9BACT</name>
<dbReference type="InterPro" id="IPR003509">
    <property type="entry name" value="UPF0102_YraN-like"/>
</dbReference>
<evidence type="ECO:0000256" key="1">
    <source>
        <dbReference type="ARBA" id="ARBA00006738"/>
    </source>
</evidence>
<evidence type="ECO:0000313" key="3">
    <source>
        <dbReference type="EMBL" id="MBC8208283.1"/>
    </source>
</evidence>
<dbReference type="InterPro" id="IPR011335">
    <property type="entry name" value="Restrct_endonuc-II-like"/>
</dbReference>
<dbReference type="PANTHER" id="PTHR34039:SF1">
    <property type="entry name" value="UPF0102 PROTEIN YRAN"/>
    <property type="match status" value="1"/>
</dbReference>
<dbReference type="AlphaFoldDB" id="A0A8J6TA47"/>
<dbReference type="NCBIfam" id="TIGR00252">
    <property type="entry name" value="YraN family protein"/>
    <property type="match status" value="1"/>
</dbReference>
<dbReference type="Proteomes" id="UP000599024">
    <property type="component" value="Unassembled WGS sequence"/>
</dbReference>
<gene>
    <name evidence="3" type="ORF">H8E79_03825</name>
</gene>